<comment type="caution">
    <text evidence="3">The sequence shown here is derived from an EMBL/GenBank/DDBJ whole genome shotgun (WGS) entry which is preliminary data.</text>
</comment>
<feature type="domain" description="DUF4214" evidence="2">
    <location>
        <begin position="162"/>
        <end position="218"/>
    </location>
</feature>
<dbReference type="Proteomes" id="UP000247792">
    <property type="component" value="Unassembled WGS sequence"/>
</dbReference>
<keyword evidence="4" id="KW-1185">Reference proteome</keyword>
<evidence type="ECO:0000259" key="2">
    <source>
        <dbReference type="Pfam" id="PF13946"/>
    </source>
</evidence>
<dbReference type="AlphaFoldDB" id="A0A318IJI4"/>
<evidence type="ECO:0000256" key="1">
    <source>
        <dbReference type="SAM" id="SignalP"/>
    </source>
</evidence>
<evidence type="ECO:0000313" key="3">
    <source>
        <dbReference type="EMBL" id="PXX34933.1"/>
    </source>
</evidence>
<name>A0A318IJI4_9BURK</name>
<dbReference type="Pfam" id="PF13946">
    <property type="entry name" value="DUF4214"/>
    <property type="match status" value="1"/>
</dbReference>
<proteinExistence type="predicted"/>
<gene>
    <name evidence="3" type="ORF">DFR42_12412</name>
</gene>
<dbReference type="EMBL" id="QJKB01000024">
    <property type="protein sequence ID" value="PXX34933.1"/>
    <property type="molecule type" value="Genomic_DNA"/>
</dbReference>
<feature type="signal peptide" evidence="1">
    <location>
        <begin position="1"/>
        <end position="25"/>
    </location>
</feature>
<feature type="chain" id="PRO_5016367900" evidence="1">
    <location>
        <begin position="26"/>
        <end position="844"/>
    </location>
</feature>
<accession>A0A318IJI4</accession>
<dbReference type="PROSITE" id="PS51257">
    <property type="entry name" value="PROKAR_LIPOPROTEIN"/>
    <property type="match status" value="1"/>
</dbReference>
<keyword evidence="1" id="KW-0732">Signal</keyword>
<reference evidence="3 4" key="1">
    <citation type="submission" date="2018-05" db="EMBL/GenBank/DDBJ databases">
        <title>Genomic Encyclopedia of Type Strains, Phase IV (KMG-IV): sequencing the most valuable type-strain genomes for metagenomic binning, comparative biology and taxonomic classification.</title>
        <authorList>
            <person name="Goeker M."/>
        </authorList>
    </citation>
    <scope>NUCLEOTIDE SEQUENCE [LARGE SCALE GENOMIC DNA]</scope>
    <source>
        <strain evidence="3 4">DSM 19792</strain>
    </source>
</reference>
<evidence type="ECO:0000313" key="4">
    <source>
        <dbReference type="Proteomes" id="UP000247792"/>
    </source>
</evidence>
<organism evidence="3 4">
    <name type="scientific">Undibacterium pigrum</name>
    <dbReference type="NCBI Taxonomy" id="401470"/>
    <lineage>
        <taxon>Bacteria</taxon>
        <taxon>Pseudomonadati</taxon>
        <taxon>Pseudomonadota</taxon>
        <taxon>Betaproteobacteria</taxon>
        <taxon>Burkholderiales</taxon>
        <taxon>Oxalobacteraceae</taxon>
        <taxon>Undibacterium</taxon>
    </lineage>
</organism>
<dbReference type="InterPro" id="IPR025282">
    <property type="entry name" value="DUF4214"/>
</dbReference>
<protein>
    <submittedName>
        <fullName evidence="3">Uncharacterized protein DUF4214</fullName>
    </submittedName>
</protein>
<sequence length="844" mass="90565">MKRIKHMFVVASVAILLVACNGSPAPGEAKLPQPVASSQSYQALPLSSASIAGIRSNYTIVKTDTGYIITDVTGVTAPKTIGKVNQIVFSDITVNLNVGANSQTIPAADLQSIVELYIAYFNRLPDADGLNYWIDQFKAGQSINTIADNFYLAAQQYPTLTGYSSNLTLDQFITIVYANVLGRTGATAPNAAELEYWRNDILSGRQTHGTVVRSILVSAHLLKGDVTWGWVADLLDKKLALANFFAIQQGLNYNSPQESITKTMAMVNAITPTSTAGALALLGNVDWAFVEVAVTPTITAPGTGGGTTTTSQPGIPSECLTQPTVSHVGPFRTYPGDCIVSYKLTTNEFNALSNFDRGNEALSTPVYALQDKITNYVKGHFKDNFDTIFYIWDFEPKPTNAPYGFYSRKNSCAQTQCSKFLGTMTIPFWNDGIRNGPLLHEIFHQFGNYALPTTDAYHWGFSSVGGQLGGWNSSRFSSLGGNQYHAAATLPFYPGTSQSTIDSVSAQLNAFSEYTSGGNSVPYAPLELYSMGLIASSEVPDVLIAQSPAWIDRSKGNFLATGFTKYTAEEYGNLMVAAGEVKPDMAKARRSFRTLTIVLTDKDTLQKTTSDLITSSISQFTKPAFADEFWAKSGVNLIHNFWMATGGRATYQANHVTDFRRLERPNCQLNASAIVVPPGGVVQITADCAPAATGFLWSTGSTSQSLTVNPIVTTKYSFVGSNLYGASDAAVVTVQVEPGYITPPSGFTSQGGLLWTPISTQLLTYDGALSACTTTTFNGQTGWRLPTQLELSGVIGSGRLADSPNYAWTSSVVSGSSGHYILGLRKGDAYASGGPNTAAFICVR</sequence>